<evidence type="ECO:0000313" key="1">
    <source>
        <dbReference type="EMBL" id="KAH3683620.1"/>
    </source>
</evidence>
<reference evidence="1" key="1">
    <citation type="journal article" date="2021" name="Open Biol.">
        <title>Shared evolutionary footprints suggest mitochondrial oxidative damage underlies multiple complex I losses in fungi.</title>
        <authorList>
            <person name="Schikora-Tamarit M.A."/>
            <person name="Marcet-Houben M."/>
            <person name="Nosek J."/>
            <person name="Gabaldon T."/>
        </authorList>
    </citation>
    <scope>NUCLEOTIDE SEQUENCE</scope>
    <source>
        <strain evidence="1">CBS2887</strain>
    </source>
</reference>
<accession>A0A9P8Q615</accession>
<organism evidence="1 2">
    <name type="scientific">Wickerhamomyces pijperi</name>
    <name type="common">Yeast</name>
    <name type="synonym">Pichia pijperi</name>
    <dbReference type="NCBI Taxonomy" id="599730"/>
    <lineage>
        <taxon>Eukaryota</taxon>
        <taxon>Fungi</taxon>
        <taxon>Dikarya</taxon>
        <taxon>Ascomycota</taxon>
        <taxon>Saccharomycotina</taxon>
        <taxon>Saccharomycetes</taxon>
        <taxon>Phaffomycetales</taxon>
        <taxon>Wickerhamomycetaceae</taxon>
        <taxon>Wickerhamomyces</taxon>
    </lineage>
</organism>
<proteinExistence type="predicted"/>
<name>A0A9P8Q615_WICPI</name>
<evidence type="ECO:0000313" key="2">
    <source>
        <dbReference type="Proteomes" id="UP000774326"/>
    </source>
</evidence>
<comment type="caution">
    <text evidence="1">The sequence shown here is derived from an EMBL/GenBank/DDBJ whole genome shotgun (WGS) entry which is preliminary data.</text>
</comment>
<protein>
    <submittedName>
        <fullName evidence="1">Uncharacterized protein</fullName>
    </submittedName>
</protein>
<dbReference type="AlphaFoldDB" id="A0A9P8Q615"/>
<reference evidence="1" key="2">
    <citation type="submission" date="2021-01" db="EMBL/GenBank/DDBJ databases">
        <authorList>
            <person name="Schikora-Tamarit M.A."/>
        </authorList>
    </citation>
    <scope>NUCLEOTIDE SEQUENCE</scope>
    <source>
        <strain evidence="1">CBS2887</strain>
    </source>
</reference>
<gene>
    <name evidence="1" type="ORF">WICPIJ_005402</name>
</gene>
<keyword evidence="2" id="KW-1185">Reference proteome</keyword>
<dbReference type="Proteomes" id="UP000774326">
    <property type="component" value="Unassembled WGS sequence"/>
</dbReference>
<sequence>MSASGTSAVSLDGLLPTTISKITSSSNLLIASKDLESPMSHNMNLNSDSLTGWFFCLHFQSTLIVSSPDCSHVKTLVKANGLEFMDCSTCAIMAISWKSSVLSV</sequence>
<dbReference type="EMBL" id="JAEUBG010003034">
    <property type="protein sequence ID" value="KAH3683620.1"/>
    <property type="molecule type" value="Genomic_DNA"/>
</dbReference>